<dbReference type="Proteomes" id="UP000694845">
    <property type="component" value="Unplaced"/>
</dbReference>
<proteinExistence type="predicted"/>
<dbReference type="SUPFAM" id="SSF48452">
    <property type="entry name" value="TPR-like"/>
    <property type="match status" value="2"/>
</dbReference>
<organism evidence="2 3">
    <name type="scientific">Acanthaster planci</name>
    <name type="common">Crown-of-thorns starfish</name>
    <dbReference type="NCBI Taxonomy" id="133434"/>
    <lineage>
        <taxon>Eukaryota</taxon>
        <taxon>Metazoa</taxon>
        <taxon>Echinodermata</taxon>
        <taxon>Eleutherozoa</taxon>
        <taxon>Asterozoa</taxon>
        <taxon>Asteroidea</taxon>
        <taxon>Valvatacea</taxon>
        <taxon>Valvatida</taxon>
        <taxon>Acanthasteridae</taxon>
        <taxon>Acanthaster</taxon>
    </lineage>
</organism>
<dbReference type="AlphaFoldDB" id="A0A8B7Z0C1"/>
<dbReference type="GeneID" id="110983337"/>
<sequence length="802" mass="88390">MLAKISADDKWAKSVVAQCLVENNVIVCTCKEGSVKDERLMISEMVNRLTKVSKMIQGLPPSLKALPVELIITFNTSALLLQQMYQIEAVQTSLSQTGQATHPVSVSWSQIQEIATATLQRVCCAMGSIESTPDIEKLLRCIASFAHLVPSDVISLVSLHCCVLSLGHMINKQYQNALSLLHEALKIQPRQSQDDRQRTPSQCLMMSLQVGNAVVDISQIQRNSSTLSVGDLAQFLLVTGLFQTGQWNDCLHHISTKEPRLPSSLDSTQKLIQGYSLFQTGNFKSALEHLAPLAESPDFDVTLKVKTINLIGCCLANLKKPYTAIQKFQEALKMDFSYLCPLYNITLVYQHLGLQDAEMEALDLLIKILRDKDTKATHPSACDVILGSQALSTATADEQSGIYSMDEQSLSVVVILYRLARRYLGLDRHSDAVNRYQELLSFIENDSSSLIKLPQVHQEDSISLPSLHTIYLETALSLYNANDIKQSLKITDRIITKMGPKVGHKTRTSDSASGSGAGEDAGRQHGQPRMSDDVFPGPSFRGNSSGVEELDVVVAVPSCSGVGPGKSARRTSIDSCLKLASKISYKVPSLKILTLARRRRPGERENSQESAERLLIANALLLKSNCLILSKELAQALDITNELLVYLSDVASTEDQTDEIGSCSRGIEINMESGSDGEQPVSKKRKIESTHENKETTFAPTRTPKETRKPQPIMEGLLEMKAKAYSNKAMILIGQKKHSEALHMLVLGTQCCPDDSDVMYNYTLLLTKLGRLEEARKVMSKLLVLEASLEMSPLSQCLLKHD</sequence>
<feature type="region of interest" description="Disordered" evidence="1">
    <location>
        <begin position="671"/>
        <end position="709"/>
    </location>
</feature>
<dbReference type="InterPro" id="IPR039684">
    <property type="entry name" value="FANCG"/>
</dbReference>
<accession>A0A8B7Z0C1</accession>
<dbReference type="Gene3D" id="1.25.40.10">
    <property type="entry name" value="Tetratricopeptide repeat domain"/>
    <property type="match status" value="2"/>
</dbReference>
<dbReference type="InterPro" id="IPR019734">
    <property type="entry name" value="TPR_rpt"/>
</dbReference>
<evidence type="ECO:0000313" key="3">
    <source>
        <dbReference type="RefSeq" id="XP_022098220.1"/>
    </source>
</evidence>
<keyword evidence="2" id="KW-1185">Reference proteome</keyword>
<gene>
    <name evidence="3" type="primary">LOC110983337</name>
</gene>
<dbReference type="SMART" id="SM00028">
    <property type="entry name" value="TPR"/>
    <property type="match status" value="5"/>
</dbReference>
<dbReference type="PANTHER" id="PTHR15254">
    <property type="entry name" value="FANCONI ANEMIA GROUP G PROTEIN FAMILY MEMBER"/>
    <property type="match status" value="1"/>
</dbReference>
<dbReference type="GO" id="GO:0036297">
    <property type="term" value="P:interstrand cross-link repair"/>
    <property type="evidence" value="ECO:0007669"/>
    <property type="project" value="InterPro"/>
</dbReference>
<dbReference type="RefSeq" id="XP_022098220.1">
    <property type="nucleotide sequence ID" value="XM_022242528.1"/>
</dbReference>
<dbReference type="GO" id="GO:0043240">
    <property type="term" value="C:Fanconi anaemia nuclear complex"/>
    <property type="evidence" value="ECO:0007669"/>
    <property type="project" value="InterPro"/>
</dbReference>
<name>A0A8B7Z0C1_ACAPL</name>
<dbReference type="OrthoDB" id="6355951at2759"/>
<reference evidence="3" key="1">
    <citation type="submission" date="2025-08" db="UniProtKB">
        <authorList>
            <consortium name="RefSeq"/>
        </authorList>
    </citation>
    <scope>IDENTIFICATION</scope>
</reference>
<evidence type="ECO:0000313" key="2">
    <source>
        <dbReference type="Proteomes" id="UP000694845"/>
    </source>
</evidence>
<dbReference type="KEGG" id="aplc:110983337"/>
<feature type="region of interest" description="Disordered" evidence="1">
    <location>
        <begin position="499"/>
        <end position="540"/>
    </location>
</feature>
<dbReference type="InterPro" id="IPR011990">
    <property type="entry name" value="TPR-like_helical_dom_sf"/>
</dbReference>
<dbReference type="PANTHER" id="PTHR15254:SF2">
    <property type="entry name" value="FANCONI ANEMIA GROUP G PROTEIN"/>
    <property type="match status" value="1"/>
</dbReference>
<evidence type="ECO:0000256" key="1">
    <source>
        <dbReference type="SAM" id="MobiDB-lite"/>
    </source>
</evidence>
<protein>
    <submittedName>
        <fullName evidence="3">Uncharacterized protein LOC110983337 isoform X1</fullName>
    </submittedName>
</protein>